<name>A0ABY5DU82_9ACTN</name>
<dbReference type="Proteomes" id="UP001056035">
    <property type="component" value="Chromosome"/>
</dbReference>
<evidence type="ECO:0008006" key="3">
    <source>
        <dbReference type="Google" id="ProtNLM"/>
    </source>
</evidence>
<evidence type="ECO:0000313" key="2">
    <source>
        <dbReference type="Proteomes" id="UP001056035"/>
    </source>
</evidence>
<dbReference type="EMBL" id="CP098502">
    <property type="protein sequence ID" value="UTI64642.1"/>
    <property type="molecule type" value="Genomic_DNA"/>
</dbReference>
<organism evidence="1 2">
    <name type="scientific">Paraconexibacter antarcticus</name>
    <dbReference type="NCBI Taxonomy" id="2949664"/>
    <lineage>
        <taxon>Bacteria</taxon>
        <taxon>Bacillati</taxon>
        <taxon>Actinomycetota</taxon>
        <taxon>Thermoleophilia</taxon>
        <taxon>Solirubrobacterales</taxon>
        <taxon>Paraconexibacteraceae</taxon>
        <taxon>Paraconexibacter</taxon>
    </lineage>
</organism>
<proteinExistence type="predicted"/>
<protein>
    <recommendedName>
        <fullName evidence="3">Flagellar hook-length control protein FliK</fullName>
    </recommendedName>
</protein>
<reference evidence="1 2" key="1">
    <citation type="submission" date="2022-06" db="EMBL/GenBank/DDBJ databases">
        <title>Paraconexibacter antarcticus.</title>
        <authorList>
            <person name="Kim C.S."/>
        </authorList>
    </citation>
    <scope>NUCLEOTIDE SEQUENCE [LARGE SCALE GENOMIC DNA]</scope>
    <source>
        <strain evidence="1 2">02-257</strain>
    </source>
</reference>
<dbReference type="RefSeq" id="WP_254571342.1">
    <property type="nucleotide sequence ID" value="NZ_CP098502.1"/>
</dbReference>
<sequence>MSVVSAQIAVDLILLRTAIGDAPLRPGMVLAGRVAERSGEHGLLMLRGTPVVAQLPPELAAGTRVRLQVAEATADRVLLQVLPEAPAPAASAPAATSAPVTPPVLVPLPGGLTAQVRVEPDGSGSRPEGAAGRGGGPGAVWLRLDSAELGRLDVRVDALSCAVAVSAGPPADAARAALPALREALARAVGRPLLVTLHPRTQALDVSA</sequence>
<gene>
    <name evidence="1" type="ORF">NBH00_00180</name>
</gene>
<evidence type="ECO:0000313" key="1">
    <source>
        <dbReference type="EMBL" id="UTI64642.1"/>
    </source>
</evidence>
<accession>A0ABY5DU82</accession>
<keyword evidence="2" id="KW-1185">Reference proteome</keyword>